<protein>
    <recommendedName>
        <fullName evidence="1">DUF6927 domain-containing protein</fullName>
    </recommendedName>
</protein>
<dbReference type="Proteomes" id="UP000037029">
    <property type="component" value="Plasmid pses189"/>
</dbReference>
<evidence type="ECO:0000313" key="4">
    <source>
        <dbReference type="Proteomes" id="UP000028534"/>
    </source>
</evidence>
<evidence type="ECO:0000313" key="3">
    <source>
        <dbReference type="EMBL" id="KEZ14647.1"/>
    </source>
</evidence>
<dbReference type="RefSeq" id="WP_017501043.1">
    <property type="nucleotide sequence ID" value="NZ_CP020927.1"/>
</dbReference>
<keyword evidence="2" id="KW-0614">Plasmid</keyword>
<proteinExistence type="predicted"/>
<dbReference type="EMBL" id="CP020927">
    <property type="protein sequence ID" value="ATP22007.1"/>
    <property type="molecule type" value="Genomic_DNA"/>
</dbReference>
<dbReference type="Proteomes" id="UP000028534">
    <property type="component" value="Unassembled WGS sequence"/>
</dbReference>
<evidence type="ECO:0000259" key="1">
    <source>
        <dbReference type="Pfam" id="PF21992"/>
    </source>
</evidence>
<dbReference type="InterPro" id="IPR053845">
    <property type="entry name" value="DUF6927"/>
</dbReference>
<dbReference type="PATRIC" id="fig|13690.10.peg.4890"/>
<geneLocation type="plasmid" evidence="2">
    <name>pSES189</name>
</geneLocation>
<dbReference type="eggNOG" id="ENOG502ZD18">
    <property type="taxonomic scope" value="Bacteria"/>
</dbReference>
<feature type="domain" description="DUF6927" evidence="1">
    <location>
        <begin position="113"/>
        <end position="184"/>
    </location>
</feature>
<organism evidence="3 4">
    <name type="scientific">Sphingobium yanoikuyae</name>
    <name type="common">Sphingomonas yanoikuyae</name>
    <dbReference type="NCBI Taxonomy" id="13690"/>
    <lineage>
        <taxon>Bacteria</taxon>
        <taxon>Pseudomonadati</taxon>
        <taxon>Pseudomonadota</taxon>
        <taxon>Alphaproteobacteria</taxon>
        <taxon>Sphingomonadales</taxon>
        <taxon>Sphingomonadaceae</taxon>
        <taxon>Sphingobium</taxon>
    </lineage>
</organism>
<reference evidence="3 4" key="1">
    <citation type="submission" date="2014-03" db="EMBL/GenBank/DDBJ databases">
        <title>Genome sequence of Sphingobium yanoikuyae B1.</title>
        <authorList>
            <person name="Gan H.M."/>
            <person name="Gan H.Y."/>
            <person name="Savka M.A."/>
        </authorList>
    </citation>
    <scope>NUCLEOTIDE SEQUENCE [LARGE SCALE GENOMIC DNA]</scope>
    <source>
        <strain evidence="3 4">B1</strain>
    </source>
</reference>
<geneLocation type="plasmid" evidence="5">
    <name>pses189</name>
</geneLocation>
<evidence type="ECO:0000313" key="2">
    <source>
        <dbReference type="EMBL" id="ATP22007.1"/>
    </source>
</evidence>
<dbReference type="Pfam" id="PF21992">
    <property type="entry name" value="DUF6927"/>
    <property type="match status" value="1"/>
</dbReference>
<reference evidence="2 5" key="2">
    <citation type="submission" date="2017-04" db="EMBL/GenBank/DDBJ databases">
        <title>Characterization, genome and methylation analysis of a phthalic acid esters degrading strain Sphingobium yanoikuyae SHJ.</title>
        <authorList>
            <person name="Feng L."/>
        </authorList>
    </citation>
    <scope>NUCLEOTIDE SEQUENCE [LARGE SCALE GENOMIC DNA]</scope>
    <source>
        <strain evidence="2 5">SHJ</strain>
        <plasmid evidence="5">Plasmid pses189</plasmid>
        <plasmid evidence="2">pSES189</plasmid>
    </source>
</reference>
<gene>
    <name evidence="2" type="ORF">BV87_26545</name>
    <name evidence="3" type="ORF">CP98_04743</name>
</gene>
<dbReference type="EMBL" id="JGVR01000049">
    <property type="protein sequence ID" value="KEZ14647.1"/>
    <property type="molecule type" value="Genomic_DNA"/>
</dbReference>
<sequence>MGWLYMQRGSLGGHASASAYLDAQFTYERALDDGGTTGLRVLASSCPQNRVYYAAAQVMTNRQGGEIIAIICLVRWNPHDREGLVFGYKDMTENMGPYEAECPAAILDLLTATENAHALDWRRRCRASLERKSRKLADGDRIRLSATITFTDGHEGSEFLVERRGRRTVLRDPTSGRGYRISRLMQRDWTIVPVTRVHKTRFC</sequence>
<evidence type="ECO:0000313" key="5">
    <source>
        <dbReference type="Proteomes" id="UP000037029"/>
    </source>
</evidence>
<name>A0A084E9K5_SPHYA</name>
<accession>A0A084E9K5</accession>
<dbReference type="AlphaFoldDB" id="A0A084E9K5"/>